<proteinExistence type="predicted"/>
<dbReference type="InterPro" id="IPR045940">
    <property type="entry name" value="DUF6360"/>
</dbReference>
<keyword evidence="2" id="KW-1185">Reference proteome</keyword>
<name>A0A0W1SVZ1_9EURY</name>
<organism evidence="1 2">
    <name type="scientific">Haloferax profundi</name>
    <dbReference type="NCBI Taxonomy" id="1544718"/>
    <lineage>
        <taxon>Archaea</taxon>
        <taxon>Methanobacteriati</taxon>
        <taxon>Methanobacteriota</taxon>
        <taxon>Stenosarchaea group</taxon>
        <taxon>Halobacteria</taxon>
        <taxon>Halobacteriales</taxon>
        <taxon>Haloferacaceae</taxon>
        <taxon>Haloferax</taxon>
    </lineage>
</organism>
<dbReference type="RefSeq" id="WP_058570865.1">
    <property type="nucleotide sequence ID" value="NZ_LOPV01000039.1"/>
</dbReference>
<dbReference type="OrthoDB" id="156156at2157"/>
<dbReference type="Proteomes" id="UP000053157">
    <property type="component" value="Unassembled WGS sequence"/>
</dbReference>
<accession>A0A0W1SVZ1</accession>
<gene>
    <name evidence="1" type="ORF">AUR66_07110</name>
</gene>
<reference evidence="1 2" key="1">
    <citation type="submission" date="2015-12" db="EMBL/GenBank/DDBJ databases">
        <title>Haloferax profundi sp. nov. isolated from the Discovery deep brine-seawater interface in the Red Sea.</title>
        <authorList>
            <person name="Zhang G."/>
            <person name="Stingl U."/>
            <person name="Rashid M."/>
        </authorList>
    </citation>
    <scope>NUCLEOTIDE SEQUENCE [LARGE SCALE GENOMIC DNA]</scope>
    <source>
        <strain evidence="1 2">SB29</strain>
    </source>
</reference>
<dbReference type="EMBL" id="LOPV01000039">
    <property type="protein sequence ID" value="KTG30630.1"/>
    <property type="molecule type" value="Genomic_DNA"/>
</dbReference>
<evidence type="ECO:0000313" key="2">
    <source>
        <dbReference type="Proteomes" id="UP000053157"/>
    </source>
</evidence>
<evidence type="ECO:0000313" key="1">
    <source>
        <dbReference type="EMBL" id="KTG30630.1"/>
    </source>
</evidence>
<protein>
    <submittedName>
        <fullName evidence="1">Uncharacterized protein</fullName>
    </submittedName>
</protein>
<dbReference type="Pfam" id="PF19887">
    <property type="entry name" value="DUF6360"/>
    <property type="match status" value="1"/>
</dbReference>
<sequence>MPDRILTVNAYTTLDLVDGTAQGHDFDESAFAVLNVTSPRKSPDAVTLELELDGTQLDALPPHADRVSLSPDEARALAADLEKHADRVEAARDD</sequence>
<comment type="caution">
    <text evidence="1">The sequence shown here is derived from an EMBL/GenBank/DDBJ whole genome shotgun (WGS) entry which is preliminary data.</text>
</comment>
<dbReference type="AlphaFoldDB" id="A0A0W1SVZ1"/>